<dbReference type="GO" id="GO:0031267">
    <property type="term" value="F:small GTPase binding"/>
    <property type="evidence" value="ECO:0007669"/>
    <property type="project" value="TreeGrafter"/>
</dbReference>
<reference evidence="4" key="1">
    <citation type="journal article" date="2023" name="DNA Res.">
        <title>Chromosome-level genome assembly of Phrynocephalus forsythii using third-generation DNA sequencing and Hi-C analysis.</title>
        <authorList>
            <person name="Qi Y."/>
            <person name="Zhao W."/>
            <person name="Zhao Y."/>
            <person name="Niu C."/>
            <person name="Cao S."/>
            <person name="Zhang Y."/>
        </authorList>
    </citation>
    <scope>NUCLEOTIDE SEQUENCE</scope>
    <source>
        <tissue evidence="4">Muscle</tissue>
    </source>
</reference>
<dbReference type="GO" id="GO:0016192">
    <property type="term" value="P:vesicle-mediated transport"/>
    <property type="evidence" value="ECO:0007669"/>
    <property type="project" value="InterPro"/>
</dbReference>
<name>A0A9Q1AQH7_9SAUR</name>
<dbReference type="GO" id="GO:0005085">
    <property type="term" value="F:guanyl-nucleotide exchange factor activity"/>
    <property type="evidence" value="ECO:0007669"/>
    <property type="project" value="InterPro"/>
</dbReference>
<dbReference type="PANTHER" id="PTHR23101">
    <property type="entry name" value="RAB GDP/GTP EXCHANGE FACTOR"/>
    <property type="match status" value="1"/>
</dbReference>
<accession>A0A9Q1AQH7</accession>
<dbReference type="SUPFAM" id="SSF109993">
    <property type="entry name" value="VPS9 domain"/>
    <property type="match status" value="1"/>
</dbReference>
<dbReference type="SMART" id="SM00167">
    <property type="entry name" value="VPS9"/>
    <property type="match status" value="1"/>
</dbReference>
<dbReference type="PROSITE" id="PS51205">
    <property type="entry name" value="VPS9"/>
    <property type="match status" value="1"/>
</dbReference>
<feature type="region of interest" description="Disordered" evidence="1">
    <location>
        <begin position="321"/>
        <end position="358"/>
    </location>
</feature>
<dbReference type="SMART" id="SM00314">
    <property type="entry name" value="RA"/>
    <property type="match status" value="1"/>
</dbReference>
<dbReference type="Proteomes" id="UP001142489">
    <property type="component" value="Unassembled WGS sequence"/>
</dbReference>
<dbReference type="Pfam" id="PF02204">
    <property type="entry name" value="VPS9"/>
    <property type="match status" value="1"/>
</dbReference>
<proteinExistence type="predicted"/>
<organism evidence="4 5">
    <name type="scientific">Phrynocephalus forsythii</name>
    <dbReference type="NCBI Taxonomy" id="171643"/>
    <lineage>
        <taxon>Eukaryota</taxon>
        <taxon>Metazoa</taxon>
        <taxon>Chordata</taxon>
        <taxon>Craniata</taxon>
        <taxon>Vertebrata</taxon>
        <taxon>Euteleostomi</taxon>
        <taxon>Lepidosauria</taxon>
        <taxon>Squamata</taxon>
        <taxon>Bifurcata</taxon>
        <taxon>Unidentata</taxon>
        <taxon>Episquamata</taxon>
        <taxon>Toxicofera</taxon>
        <taxon>Iguania</taxon>
        <taxon>Acrodonta</taxon>
        <taxon>Agamidae</taxon>
        <taxon>Agaminae</taxon>
        <taxon>Phrynocephalus</taxon>
    </lineage>
</organism>
<dbReference type="PROSITE" id="PS50200">
    <property type="entry name" value="RA"/>
    <property type="match status" value="1"/>
</dbReference>
<dbReference type="EMBL" id="JAPFRF010000023">
    <property type="protein sequence ID" value="KAJ7303911.1"/>
    <property type="molecule type" value="Genomic_DNA"/>
</dbReference>
<evidence type="ECO:0000259" key="2">
    <source>
        <dbReference type="PROSITE" id="PS50200"/>
    </source>
</evidence>
<evidence type="ECO:0008006" key="6">
    <source>
        <dbReference type="Google" id="ProtNLM"/>
    </source>
</evidence>
<feature type="domain" description="VPS9" evidence="3">
    <location>
        <begin position="64"/>
        <end position="208"/>
    </location>
</feature>
<dbReference type="GO" id="GO:0007165">
    <property type="term" value="P:signal transduction"/>
    <property type="evidence" value="ECO:0007669"/>
    <property type="project" value="InterPro"/>
</dbReference>
<comment type="caution">
    <text evidence="4">The sequence shown here is derived from an EMBL/GenBank/DDBJ whole genome shotgun (WGS) entry which is preliminary data.</text>
</comment>
<dbReference type="PANTHER" id="PTHR23101:SF72">
    <property type="entry name" value="RAS AND RAB INTERACTOR-LIKE PROTEIN"/>
    <property type="match status" value="1"/>
</dbReference>
<dbReference type="GO" id="GO:0030139">
    <property type="term" value="C:endocytic vesicle"/>
    <property type="evidence" value="ECO:0007669"/>
    <property type="project" value="TreeGrafter"/>
</dbReference>
<evidence type="ECO:0000313" key="5">
    <source>
        <dbReference type="Proteomes" id="UP001142489"/>
    </source>
</evidence>
<evidence type="ECO:0000259" key="3">
    <source>
        <dbReference type="PROSITE" id="PS51205"/>
    </source>
</evidence>
<dbReference type="Pfam" id="PF00788">
    <property type="entry name" value="RA"/>
    <property type="match status" value="1"/>
</dbReference>
<sequence length="358" mass="40159">MLQEIRQMISNLKSYLCESSELHAICEHSGAEEMDLGSVVEDALYKCILKPLQHVIYAQLLDFRSRDGTLSKLREHQLAMRQQSLAQLGVAAGVPDAAGSERIQARLSLMHQAYSPKKKETQMLKVCRMLYEAMNQTAGRAEPFGADDFLPVLIYTLVNADIGSVQLDVEYMMELMDPCQLQGEGGYYLTTWFGALYHIAHFQPAAMMTRQISLEAQRSIHQWHRRRTIYHHPHPQAHNRHPSQNTLYVSLHEPFSNQKTVAVSSETTAAAVCAACAEKYNVSDRQAYGLFLVSEDASRLLAENSYPQRIHLKSLQSKGSPVNFVYKPREGALPTDTPLPHQNPGSLTVSQGGHEPLD</sequence>
<dbReference type="InterPro" id="IPR037191">
    <property type="entry name" value="VPS9_dom_sf"/>
</dbReference>
<keyword evidence="5" id="KW-1185">Reference proteome</keyword>
<dbReference type="InterPro" id="IPR000159">
    <property type="entry name" value="RA_dom"/>
</dbReference>
<evidence type="ECO:0000256" key="1">
    <source>
        <dbReference type="SAM" id="MobiDB-lite"/>
    </source>
</evidence>
<dbReference type="Pfam" id="PF23268">
    <property type="entry name" value="RIN1"/>
    <property type="match status" value="1"/>
</dbReference>
<dbReference type="InterPro" id="IPR045046">
    <property type="entry name" value="Vps9-like"/>
</dbReference>
<feature type="domain" description="Ras-associating" evidence="2">
    <location>
        <begin position="259"/>
        <end position="331"/>
    </location>
</feature>
<dbReference type="GO" id="GO:0005829">
    <property type="term" value="C:cytosol"/>
    <property type="evidence" value="ECO:0007669"/>
    <property type="project" value="TreeGrafter"/>
</dbReference>
<protein>
    <recommendedName>
        <fullName evidence="6">Ras and Rab interactor 3</fullName>
    </recommendedName>
</protein>
<dbReference type="AlphaFoldDB" id="A0A9Q1AQH7"/>
<gene>
    <name evidence="4" type="ORF">JRQ81_011423</name>
</gene>
<dbReference type="Gene3D" id="1.20.1050.80">
    <property type="entry name" value="VPS9 domain"/>
    <property type="match status" value="1"/>
</dbReference>
<dbReference type="OrthoDB" id="21085at2759"/>
<dbReference type="InterPro" id="IPR003123">
    <property type="entry name" value="VPS9"/>
</dbReference>
<evidence type="ECO:0000313" key="4">
    <source>
        <dbReference type="EMBL" id="KAJ7303911.1"/>
    </source>
</evidence>